<evidence type="ECO:0008006" key="3">
    <source>
        <dbReference type="Google" id="ProtNLM"/>
    </source>
</evidence>
<dbReference type="PROSITE" id="PS51257">
    <property type="entry name" value="PROKAR_LIPOPROTEIN"/>
    <property type="match status" value="1"/>
</dbReference>
<reference evidence="2" key="7">
    <citation type="journal article" date="2017" name="Sci. Rep.">
        <title>Genomic features, phylogenetic relationships, and comparative genomics of Elizabethkingia anophelis strain EM361-97 isolated in Taiwan.</title>
        <authorList>
            <person name="Lin J.N."/>
            <person name="Lai C.H."/>
            <person name="Yang C.H."/>
            <person name="Huang Y.H."/>
            <person name="Lin H.H."/>
        </authorList>
    </citation>
    <scope>NUCLEOTIDE SEQUENCE</scope>
</reference>
<proteinExistence type="predicted"/>
<organism evidence="2">
    <name type="scientific">Elizabethkingia anophelis</name>
    <dbReference type="NCBI Taxonomy" id="1117645"/>
    <lineage>
        <taxon>Bacteria</taxon>
        <taxon>Pseudomonadati</taxon>
        <taxon>Bacteroidota</taxon>
        <taxon>Flavobacteriia</taxon>
        <taxon>Flavobacteriales</taxon>
        <taxon>Weeksellaceae</taxon>
        <taxon>Elizabethkingia</taxon>
    </lineage>
</organism>
<feature type="chain" id="PRO_5019794057" description="Lipoprotein" evidence="1">
    <location>
        <begin position="22"/>
        <end position="94"/>
    </location>
</feature>
<accession>A0A455ZFT1</accession>
<dbReference type="EMBL" id="BK010606">
    <property type="protein sequence ID" value="DAC75524.1"/>
    <property type="molecule type" value="Genomic_DNA"/>
</dbReference>
<evidence type="ECO:0000313" key="2">
    <source>
        <dbReference type="EMBL" id="DAC75524.1"/>
    </source>
</evidence>
<reference evidence="2" key="6">
    <citation type="journal article" date="2017" name="Nat. Commun.">
        <title>Evolutionary dynamics and genomic features of the Elizabethkingia anophelis 2015 to 2016 Wisconsin outbreak strain.</title>
        <authorList>
            <person name="Perrin A."/>
            <person name="Larsonneur E."/>
            <person name="Nicholson A.C."/>
            <person name="Edwards D.J."/>
            <person name="Gundlach K.M."/>
            <person name="Whitney A.M."/>
            <person name="Gulvik C.A."/>
            <person name="Bell M.E."/>
            <person name="Rendueles O."/>
            <person name="Cury J."/>
            <person name="Hugon P."/>
            <person name="Clermont D."/>
            <person name="Enouf V."/>
            <person name="Loparev V."/>
            <person name="Juieng P."/>
            <person name="Monson T."/>
            <person name="Warshauer D."/>
            <person name="Elbadawi L.I."/>
            <person name="Walters M.S."/>
            <person name="Crist M.B."/>
            <person name="Noble-Wang J."/>
            <person name="Borlaug G."/>
            <person name="Rocha E.P.C."/>
            <person name="Criscuolo A."/>
            <person name="Touchon M."/>
            <person name="Davis J.P."/>
            <person name="Holt K.E."/>
            <person name="McQuiston J.R."/>
            <person name="Brisse S."/>
        </authorList>
    </citation>
    <scope>NUCLEOTIDE SEQUENCE</scope>
</reference>
<sequence length="94" mass="10282">MKKFLQISTLSLVLLSCGAINRNLFGATESDLIKTVAIDQGCPAENIKILESQKGAYGATYSLDVCGKKMIYKQWGTAFVEASKAEEAMKNMKK</sequence>
<evidence type="ECO:0000256" key="1">
    <source>
        <dbReference type="SAM" id="SignalP"/>
    </source>
</evidence>
<reference evidence="2" key="1">
    <citation type="journal article" date="2014" name="Genome Biol. Evol.">
        <title>Comparative genomic analysis of malaria mosquito vector-associated novel pathogen Elizabethkingia anophelis.</title>
        <authorList>
            <person name="Teo J."/>
            <person name="Tan S.Y."/>
            <person name="Liu Y."/>
            <person name="Tay M."/>
            <person name="Ding Y."/>
            <person name="Li Y."/>
            <person name="Kjelleberg S."/>
            <person name="Givskov M."/>
            <person name="Lin R.T."/>
            <person name="Yang L."/>
        </authorList>
    </citation>
    <scope>NUCLEOTIDE SEQUENCE</scope>
</reference>
<feature type="signal peptide" evidence="1">
    <location>
        <begin position="1"/>
        <end position="21"/>
    </location>
</feature>
<reference evidence="2" key="5">
    <citation type="journal article" date="2017" name="Genome Announc.">
        <title>Complete Circularized Genome Sequences of Four Strains of Elizabethkingia anophelis, Including Two Novel Strains Isolated from Wild-Caught Anopheles sinensis.</title>
        <authorList>
            <person name="Pei D."/>
            <person name="Nicholson A.C."/>
            <person name="Jiang J."/>
            <person name="Chen H."/>
            <person name="Whitney A.M."/>
            <person name="Villarma A."/>
            <person name="Bell M."/>
            <person name="Humrighouse B."/>
            <person name="Rowe L.A."/>
            <person name="Sheth M."/>
            <person name="Batra D."/>
            <person name="Juieng P."/>
            <person name="Loparev V.N."/>
            <person name="McQuiston J.R."/>
            <person name="Lan Y."/>
            <person name="Ma Y."/>
            <person name="Xu J."/>
        </authorList>
    </citation>
    <scope>NUCLEOTIDE SEQUENCE</scope>
</reference>
<dbReference type="RefSeq" id="WP_009092151.1">
    <property type="nucleotide sequence ID" value="NZ_CBCRWW010000009.1"/>
</dbReference>
<protein>
    <recommendedName>
        <fullName evidence="3">Lipoprotein</fullName>
    </recommendedName>
</protein>
<dbReference type="AlphaFoldDB" id="A0A455ZFT1"/>
<name>A0A455ZFT1_9FLAO</name>
<gene>
    <name evidence="2" type="primary">ICEEaIII(1)_R26_77378_77662</name>
</gene>
<reference evidence="2" key="2">
    <citation type="journal article" date="2014" name="PLoS ONE">
        <title>Insights from the genome annotation of Elizabethkingia anophelis from the malaria vector Anopheles gambiae.</title>
        <authorList>
            <person name="Kukutla P."/>
            <person name="Lindberg B.G."/>
            <person name="Pei D."/>
            <person name="Rayl M."/>
            <person name="Yu W."/>
            <person name="Steritz M."/>
            <person name="Faye I."/>
            <person name="Xu J."/>
        </authorList>
    </citation>
    <scope>NUCLEOTIDE SEQUENCE</scope>
</reference>
<reference evidence="2" key="3">
    <citation type="journal article" date="2016" name="Genome Announc.">
        <title>Complete Genome Sequences of Four Strains from the 2015-2016 Elizabethkingia anophelis Outbreak.</title>
        <authorList>
            <person name="Nicholson A.C."/>
            <person name="Whitney A.M."/>
            <person name="Emery B.D."/>
            <person name="Bell M.E."/>
            <person name="Gartin J.T."/>
            <person name="Humrighouse B.W."/>
            <person name="Loparev V.N."/>
            <person name="Batra D."/>
            <person name="Sheth M."/>
            <person name="Rowe L.A."/>
            <person name="Juieng P."/>
            <person name="Knipe K."/>
            <person name="Gulvik C."/>
            <person name="McQuiston J.R."/>
        </authorList>
    </citation>
    <scope>NUCLEOTIDE SEQUENCE</scope>
</reference>
<keyword evidence="1" id="KW-0732">Signal</keyword>
<reference evidence="2" key="8">
    <citation type="journal article" date="2018" name="J. ISSAAS">
        <title>In Silico Identification of Three Types of Integrative and Conjugative Elements (ICEs) in Elizabethkingia anophelis Strains Isolated from Around the World.</title>
        <authorList>
            <person name="Xu J."/>
            <person name="Pei D."/>
            <person name="Nicholson A."/>
            <person name="Lan Y."/>
            <person name="Xia Q."/>
        </authorList>
    </citation>
    <scope>NUCLEOTIDE SEQUENCE</scope>
</reference>
<reference evidence="2" key="4">
    <citation type="journal article" date="2016" name="Sci. Rep.">
        <title>Genomic epidemiology and global diversity of the emerging bacterial pathogen Elizabethkingia anophelis.</title>
        <authorList>
            <person name="Breurec S."/>
            <person name="Criscuolo A."/>
            <person name="Diancourt L."/>
            <person name="Rendueles O."/>
            <person name="Vandenbogaert M."/>
            <person name="Passet V."/>
            <person name="Caro V."/>
            <person name="Rocha E.P."/>
            <person name="Touchon M."/>
            <person name="Brisse S."/>
        </authorList>
    </citation>
    <scope>NUCLEOTIDE SEQUENCE</scope>
</reference>
<dbReference type="GeneID" id="56686123"/>